<dbReference type="OrthoDB" id="9812626at2"/>
<organism evidence="3 4">
    <name type="scientific">Edaphosphingomonas laterariae</name>
    <dbReference type="NCBI Taxonomy" id="861865"/>
    <lineage>
        <taxon>Bacteria</taxon>
        <taxon>Pseudomonadati</taxon>
        <taxon>Pseudomonadota</taxon>
        <taxon>Alphaproteobacteria</taxon>
        <taxon>Sphingomonadales</taxon>
        <taxon>Rhizorhabdaceae</taxon>
        <taxon>Edaphosphingomonas</taxon>
    </lineage>
</organism>
<evidence type="ECO:0000259" key="2">
    <source>
        <dbReference type="Pfam" id="PF00266"/>
    </source>
</evidence>
<evidence type="ECO:0000313" key="4">
    <source>
        <dbReference type="Proteomes" id="UP000198281"/>
    </source>
</evidence>
<evidence type="ECO:0000313" key="3">
    <source>
        <dbReference type="EMBL" id="SNS60376.1"/>
    </source>
</evidence>
<accession>A0A239FTB0</accession>
<protein>
    <submittedName>
        <fullName evidence="3">Kynureninase</fullName>
    </submittedName>
</protein>
<dbReference type="RefSeq" id="WP_089219648.1">
    <property type="nucleotide sequence ID" value="NZ_FZOS01000010.1"/>
</dbReference>
<keyword evidence="1" id="KW-0663">Pyridoxal phosphate</keyword>
<dbReference type="Gene3D" id="3.40.640.10">
    <property type="entry name" value="Type I PLP-dependent aspartate aminotransferase-like (Major domain)"/>
    <property type="match status" value="1"/>
</dbReference>
<dbReference type="AlphaFoldDB" id="A0A239FTB0"/>
<gene>
    <name evidence="3" type="ORF">SAMN06295912_11041</name>
</gene>
<dbReference type="InterPro" id="IPR015424">
    <property type="entry name" value="PyrdxlP-dep_Trfase"/>
</dbReference>
<sequence>MTAAAALFELPEGGPYLLSHSVGALPRAARARLAAAVLDPWATKGSDAWGDWLGAIDDFRAVLAGLMGGRMADYCPQPNLSAGLFRLLSALPPEPGRDILLASDQSFPSIGFAMGALERLGYRLELVPGDPGAIATWAQAIRPGVAAVVAMHVHSNSGVVAPIGEIAAQAKAAGAISIVDVAQSVGILPIDLPGWGVDAAIGSCVKWLCGGPGAGWLWADPALTERAEPIEVGWFSHADPFAFDIRDFRYAPDARRFWGATPSIAPYALATAAIVTIGGIGVSEVLAHNRRLIAQVADRTGDRWFAPDRTGFGGTLCIAADEAVETALRTAGCRIDRRGPVLRLSFHIYNDEAEADLVGQVLAGL</sequence>
<evidence type="ECO:0000256" key="1">
    <source>
        <dbReference type="ARBA" id="ARBA00022898"/>
    </source>
</evidence>
<dbReference type="Pfam" id="PF00266">
    <property type="entry name" value="Aminotran_5"/>
    <property type="match status" value="1"/>
</dbReference>
<dbReference type="InterPro" id="IPR015422">
    <property type="entry name" value="PyrdxlP-dep_Trfase_small"/>
</dbReference>
<proteinExistence type="predicted"/>
<feature type="domain" description="Aminotransferase class V" evidence="2">
    <location>
        <begin position="114"/>
        <end position="298"/>
    </location>
</feature>
<dbReference type="InterPro" id="IPR015421">
    <property type="entry name" value="PyrdxlP-dep_Trfase_major"/>
</dbReference>
<dbReference type="PANTHER" id="PTHR43586">
    <property type="entry name" value="CYSTEINE DESULFURASE"/>
    <property type="match status" value="1"/>
</dbReference>
<name>A0A239FTB0_9SPHN</name>
<dbReference type="EMBL" id="FZOS01000010">
    <property type="protein sequence ID" value="SNS60376.1"/>
    <property type="molecule type" value="Genomic_DNA"/>
</dbReference>
<reference evidence="4" key="1">
    <citation type="submission" date="2017-06" db="EMBL/GenBank/DDBJ databases">
        <authorList>
            <person name="Varghese N."/>
            <person name="Submissions S."/>
        </authorList>
    </citation>
    <scope>NUCLEOTIDE SEQUENCE [LARGE SCALE GENOMIC DNA]</scope>
    <source>
        <strain evidence="4">LNB2</strain>
    </source>
</reference>
<dbReference type="SUPFAM" id="SSF53383">
    <property type="entry name" value="PLP-dependent transferases"/>
    <property type="match status" value="1"/>
</dbReference>
<dbReference type="PANTHER" id="PTHR43586:SF4">
    <property type="entry name" value="ISOPENICILLIN N EPIMERASE"/>
    <property type="match status" value="1"/>
</dbReference>
<dbReference type="Gene3D" id="3.90.1150.10">
    <property type="entry name" value="Aspartate Aminotransferase, domain 1"/>
    <property type="match status" value="1"/>
</dbReference>
<dbReference type="InterPro" id="IPR000192">
    <property type="entry name" value="Aminotrans_V_dom"/>
</dbReference>
<keyword evidence="4" id="KW-1185">Reference proteome</keyword>
<dbReference type="Proteomes" id="UP000198281">
    <property type="component" value="Unassembled WGS sequence"/>
</dbReference>